<evidence type="ECO:0000313" key="3">
    <source>
        <dbReference type="EMBL" id="KKN91846.1"/>
    </source>
</evidence>
<dbReference type="PANTHER" id="PTHR43540">
    <property type="entry name" value="PEROXYUREIDOACRYLATE/UREIDOACRYLATE AMIDOHYDROLASE-RELATED"/>
    <property type="match status" value="1"/>
</dbReference>
<gene>
    <name evidence="3" type="ORF">LCGC14_0213210</name>
</gene>
<dbReference type="CDD" id="cd00431">
    <property type="entry name" value="cysteine_hydrolases"/>
    <property type="match status" value="1"/>
</dbReference>
<dbReference type="InterPro" id="IPR050272">
    <property type="entry name" value="Isochorismatase-like_hydrls"/>
</dbReference>
<feature type="domain" description="Isochorismatase-like" evidence="2">
    <location>
        <begin position="14"/>
        <end position="198"/>
    </location>
</feature>
<reference evidence="3" key="1">
    <citation type="journal article" date="2015" name="Nature">
        <title>Complex archaea that bridge the gap between prokaryotes and eukaryotes.</title>
        <authorList>
            <person name="Spang A."/>
            <person name="Saw J.H."/>
            <person name="Jorgensen S.L."/>
            <person name="Zaremba-Niedzwiedzka K."/>
            <person name="Martijn J."/>
            <person name="Lind A.E."/>
            <person name="van Eijk R."/>
            <person name="Schleper C."/>
            <person name="Guy L."/>
            <person name="Ettema T.J."/>
        </authorList>
    </citation>
    <scope>NUCLEOTIDE SEQUENCE</scope>
</reference>
<accession>A0A0F9WZF4</accession>
<proteinExistence type="predicted"/>
<dbReference type="PANTHER" id="PTHR43540:SF6">
    <property type="entry name" value="ISOCHORISMATASE-LIKE DOMAIN-CONTAINING PROTEIN"/>
    <property type="match status" value="1"/>
</dbReference>
<dbReference type="InterPro" id="IPR036380">
    <property type="entry name" value="Isochorismatase-like_sf"/>
</dbReference>
<protein>
    <recommendedName>
        <fullName evidence="2">Isochorismatase-like domain-containing protein</fullName>
    </recommendedName>
</protein>
<comment type="caution">
    <text evidence="3">The sequence shown here is derived from an EMBL/GenBank/DDBJ whole genome shotgun (WGS) entry which is preliminary data.</text>
</comment>
<sequence length="207" mass="22050">MKKPRGLESGQRAALLISECQRAVIDPALTMFPGIAEQVQERGITARIAQLASAMRDQGLPVIHLHVAHRPGYVDLPLTSVVVAQTSKAGRMIQGSTDVEPVPELSPAPGDILHSRSFSLVSFHGTDLDTILRNMNVQTVILAGVSTNVAISGTALCASDLGYQVLVAEDCIAGATEETHHFICKNLLPLYSTLSDSETLIQALQSS</sequence>
<dbReference type="InterPro" id="IPR000868">
    <property type="entry name" value="Isochorismatase-like_dom"/>
</dbReference>
<dbReference type="AlphaFoldDB" id="A0A0F9WZF4"/>
<dbReference type="GO" id="GO:0016787">
    <property type="term" value="F:hydrolase activity"/>
    <property type="evidence" value="ECO:0007669"/>
    <property type="project" value="UniProtKB-KW"/>
</dbReference>
<keyword evidence="1" id="KW-0378">Hydrolase</keyword>
<dbReference type="Pfam" id="PF00857">
    <property type="entry name" value="Isochorismatase"/>
    <property type="match status" value="1"/>
</dbReference>
<evidence type="ECO:0000259" key="2">
    <source>
        <dbReference type="Pfam" id="PF00857"/>
    </source>
</evidence>
<dbReference type="EMBL" id="LAZR01000099">
    <property type="protein sequence ID" value="KKN91846.1"/>
    <property type="molecule type" value="Genomic_DNA"/>
</dbReference>
<dbReference type="SUPFAM" id="SSF52499">
    <property type="entry name" value="Isochorismatase-like hydrolases"/>
    <property type="match status" value="1"/>
</dbReference>
<organism evidence="3">
    <name type="scientific">marine sediment metagenome</name>
    <dbReference type="NCBI Taxonomy" id="412755"/>
    <lineage>
        <taxon>unclassified sequences</taxon>
        <taxon>metagenomes</taxon>
        <taxon>ecological metagenomes</taxon>
    </lineage>
</organism>
<dbReference type="Gene3D" id="3.40.50.850">
    <property type="entry name" value="Isochorismatase-like"/>
    <property type="match status" value="1"/>
</dbReference>
<name>A0A0F9WZF4_9ZZZZ</name>
<evidence type="ECO:0000256" key="1">
    <source>
        <dbReference type="ARBA" id="ARBA00022801"/>
    </source>
</evidence>